<dbReference type="HAMAP" id="MF_00164">
    <property type="entry name" value="GlmS"/>
    <property type="match status" value="1"/>
</dbReference>
<feature type="domain" description="SIS" evidence="10">
    <location>
        <begin position="284"/>
        <end position="423"/>
    </location>
</feature>
<dbReference type="InterPro" id="IPR001347">
    <property type="entry name" value="SIS_dom"/>
</dbReference>
<dbReference type="InterPro" id="IPR035490">
    <property type="entry name" value="GlmS/FrlB_SIS"/>
</dbReference>
<dbReference type="Gene3D" id="3.40.50.10490">
    <property type="entry name" value="Glucose-6-phosphate isomerase like protein, domain 1"/>
    <property type="match status" value="2"/>
</dbReference>
<dbReference type="InterPro" id="IPR046348">
    <property type="entry name" value="SIS_dom_sf"/>
</dbReference>
<dbReference type="Gene3D" id="3.60.20.10">
    <property type="entry name" value="Glutamine Phosphoribosylpyrophosphate, subunit 1, domain 1"/>
    <property type="match status" value="1"/>
</dbReference>
<dbReference type="NCBIfam" id="NF001484">
    <property type="entry name" value="PRK00331.1"/>
    <property type="match status" value="1"/>
</dbReference>
<dbReference type="InterPro" id="IPR035466">
    <property type="entry name" value="GlmS/AgaS_SIS"/>
</dbReference>
<evidence type="ECO:0000256" key="3">
    <source>
        <dbReference type="ARBA" id="ARBA00016090"/>
    </source>
</evidence>
<evidence type="ECO:0000256" key="7">
    <source>
        <dbReference type="ARBA" id="ARBA00022962"/>
    </source>
</evidence>
<comment type="catalytic activity">
    <reaction evidence="1 8">
        <text>D-fructose 6-phosphate + L-glutamine = D-glucosamine 6-phosphate + L-glutamate</text>
        <dbReference type="Rhea" id="RHEA:13237"/>
        <dbReference type="ChEBI" id="CHEBI:29985"/>
        <dbReference type="ChEBI" id="CHEBI:58359"/>
        <dbReference type="ChEBI" id="CHEBI:58725"/>
        <dbReference type="ChEBI" id="CHEBI:61527"/>
        <dbReference type="EC" id="2.6.1.16"/>
    </reaction>
</comment>
<evidence type="ECO:0000259" key="9">
    <source>
        <dbReference type="PROSITE" id="PS51278"/>
    </source>
</evidence>
<dbReference type="Pfam" id="PF01380">
    <property type="entry name" value="SIS"/>
    <property type="match status" value="2"/>
</dbReference>
<dbReference type="CDD" id="cd05008">
    <property type="entry name" value="SIS_GlmS_GlmD_1"/>
    <property type="match status" value="1"/>
</dbReference>
<evidence type="ECO:0000256" key="4">
    <source>
        <dbReference type="ARBA" id="ARBA00022576"/>
    </source>
</evidence>
<dbReference type="PANTHER" id="PTHR10937">
    <property type="entry name" value="GLUCOSAMINE--FRUCTOSE-6-PHOSPHATE AMINOTRANSFERASE, ISOMERIZING"/>
    <property type="match status" value="1"/>
</dbReference>
<keyword evidence="4 8" id="KW-0032">Aminotransferase</keyword>
<dbReference type="InterPro" id="IPR017932">
    <property type="entry name" value="GATase_2_dom"/>
</dbReference>
<dbReference type="PROSITE" id="PS51464">
    <property type="entry name" value="SIS"/>
    <property type="match status" value="2"/>
</dbReference>
<feature type="domain" description="SIS" evidence="10">
    <location>
        <begin position="455"/>
        <end position="593"/>
    </location>
</feature>
<dbReference type="SUPFAM" id="SSF53697">
    <property type="entry name" value="SIS domain"/>
    <property type="match status" value="1"/>
</dbReference>
<dbReference type="Proteomes" id="UP000831495">
    <property type="component" value="Chromosome"/>
</dbReference>
<accession>A0ABY4PAE6</accession>
<evidence type="ECO:0000256" key="8">
    <source>
        <dbReference type="HAMAP-Rule" id="MF_00164"/>
    </source>
</evidence>
<dbReference type="CDD" id="cd00714">
    <property type="entry name" value="GFAT"/>
    <property type="match status" value="1"/>
</dbReference>
<sequence>MCGIVGVAGNICATTILLDGLEKLEYRGYDSSGIYVTNGENGFLCKRQGKIANLREAVGKKQHGTTGIGHTRWATHGAPSQENAHPQVSDSQRFYLVHNGVITNAEDLKERYLKHITFTSQTDTEVIVQLIAYFVEQKQLTTLRSLQAVISLLEGSYAIAMMDRRIPEQIFIAKNKSPLLIGLGDDANYLCSDALAMLPQTQIFMEIKDGETGIISSNEVKLFDEENKAINRSTYQVKIDANDLSKGAYDSYMLKEIDEQPAVLRRIIQTYTNINGDINMSSELIERLIQSDRLYIVAAGTSYHAGLIGKSLFEQLTDIPVEVVLASEFGYHLPKLSAHPFFLFLSQSGETADSRQVLVKIKKQNYPSLTITNVADSTLSREADYTLLLHAGPEIAVASTKAYTAQIAVESLLAKFLGTAKKIEAARQFDVRQELSLAATGMQSMIDEKDYISKLAKKYFYNQRTAFFIGRGNGYYLSLEAALKLKEVSYLHAEGFAAGELKHGTIALIEQDTPVVAFVTEAKTADHTRSNVQEVLSRGAKVLIISQENLVHPNDQLTFPVISELLNPLVAIIPTQLFAYFTAKARGNNVDQPRNLAKSVTVE</sequence>
<feature type="active site" description="For Fru-6P isomerization activity" evidence="8">
    <location>
        <position position="598"/>
    </location>
</feature>
<dbReference type="InterPro" id="IPR029055">
    <property type="entry name" value="Ntn_hydrolases_N"/>
</dbReference>
<feature type="active site" description="Nucleophile; for GATase activity" evidence="8">
    <location>
        <position position="2"/>
    </location>
</feature>
<keyword evidence="12" id="KW-1185">Reference proteome</keyword>
<evidence type="ECO:0000313" key="11">
    <source>
        <dbReference type="EMBL" id="UQS82491.1"/>
    </source>
</evidence>
<comment type="subunit">
    <text evidence="8">Homodimer.</text>
</comment>
<keyword evidence="6" id="KW-0677">Repeat</keyword>
<dbReference type="PROSITE" id="PS51278">
    <property type="entry name" value="GATASE_TYPE_2"/>
    <property type="match status" value="1"/>
</dbReference>
<dbReference type="NCBIfam" id="TIGR01135">
    <property type="entry name" value="glmS"/>
    <property type="match status" value="1"/>
</dbReference>
<dbReference type="Pfam" id="PF13522">
    <property type="entry name" value="GATase_6"/>
    <property type="match status" value="1"/>
</dbReference>
<name>A0ABY4PAE6_9LACO</name>
<keyword evidence="8" id="KW-0963">Cytoplasm</keyword>
<feature type="initiator methionine" description="Removed" evidence="8">
    <location>
        <position position="1"/>
    </location>
</feature>
<organism evidence="11 12">
    <name type="scientific">Bombilactobacillus folatiphilus</name>
    <dbReference type="NCBI Taxonomy" id="2923362"/>
    <lineage>
        <taxon>Bacteria</taxon>
        <taxon>Bacillati</taxon>
        <taxon>Bacillota</taxon>
        <taxon>Bacilli</taxon>
        <taxon>Lactobacillales</taxon>
        <taxon>Lactobacillaceae</taxon>
        <taxon>Bombilactobacillus</taxon>
    </lineage>
</organism>
<comment type="subcellular location">
    <subcellularLocation>
        <location evidence="8">Cytoplasm</location>
    </subcellularLocation>
</comment>
<keyword evidence="7" id="KW-0315">Glutamine amidotransferase</keyword>
<dbReference type="PANTHER" id="PTHR10937:SF0">
    <property type="entry name" value="GLUTAMINE--FRUCTOSE-6-PHOSPHATE TRANSAMINASE (ISOMERIZING)"/>
    <property type="match status" value="1"/>
</dbReference>
<evidence type="ECO:0000313" key="12">
    <source>
        <dbReference type="Proteomes" id="UP000831495"/>
    </source>
</evidence>
<dbReference type="RefSeq" id="WP_249514769.1">
    <property type="nucleotide sequence ID" value="NZ_CP093366.1"/>
</dbReference>
<dbReference type="CDD" id="cd05009">
    <property type="entry name" value="SIS_GlmS_GlmD_2"/>
    <property type="match status" value="1"/>
</dbReference>
<proteinExistence type="inferred from homology"/>
<dbReference type="SUPFAM" id="SSF56235">
    <property type="entry name" value="N-terminal nucleophile aminohydrolases (Ntn hydrolases)"/>
    <property type="match status" value="1"/>
</dbReference>
<dbReference type="GO" id="GO:0004360">
    <property type="term" value="F:glutamine-fructose-6-phosphate transaminase (isomerizing) activity"/>
    <property type="evidence" value="ECO:0007669"/>
    <property type="project" value="UniProtKB-EC"/>
</dbReference>
<evidence type="ECO:0000256" key="6">
    <source>
        <dbReference type="ARBA" id="ARBA00022737"/>
    </source>
</evidence>
<dbReference type="InterPro" id="IPR005855">
    <property type="entry name" value="GFAT"/>
</dbReference>
<evidence type="ECO:0000256" key="2">
    <source>
        <dbReference type="ARBA" id="ARBA00012916"/>
    </source>
</evidence>
<reference evidence="11" key="1">
    <citation type="journal article" date="2022" name="Int. J. Syst. Evol. Microbiol.">
        <title>Apilactobacillus apisilvae sp. nov., Nicolia spurrieriana gen. nov. sp. nov., Bombilactobacillus folatiphilus sp. nov. and Bombilactobacillus thymidiniphilus sp. nov., four new lactic acid bacterial isolates from stingless bees Tetragonula carbonaria and Austroplebeia australis.</title>
        <authorList>
            <person name="Oliphant S.A."/>
            <person name="Watson-Haigh N.S."/>
            <person name="Sumby K.M."/>
            <person name="Gardner J."/>
            <person name="Groom S."/>
            <person name="Jiranek V."/>
        </authorList>
    </citation>
    <scope>NUCLEOTIDE SEQUENCE</scope>
    <source>
        <strain evidence="11">SG4_D2</strain>
    </source>
</reference>
<comment type="function">
    <text evidence="8">Catalyzes the first step in hexosamine metabolism, converting fructose-6P into glucosamine-6P using glutamine as a nitrogen source.</text>
</comment>
<feature type="domain" description="Glutamine amidotransferase type-2" evidence="9">
    <location>
        <begin position="2"/>
        <end position="218"/>
    </location>
</feature>
<keyword evidence="5 8" id="KW-0808">Transferase</keyword>
<evidence type="ECO:0000256" key="1">
    <source>
        <dbReference type="ARBA" id="ARBA00001031"/>
    </source>
</evidence>
<dbReference type="EC" id="2.6.1.16" evidence="2 8"/>
<protein>
    <recommendedName>
        <fullName evidence="3 8">Glutamine--fructose-6-phosphate aminotransferase [isomerizing]</fullName>
        <ecNumber evidence="2 8">2.6.1.16</ecNumber>
    </recommendedName>
    <alternativeName>
        <fullName evidence="8">D-fructose-6-phosphate amidotransferase</fullName>
    </alternativeName>
    <alternativeName>
        <fullName evidence="8">GFAT</fullName>
    </alternativeName>
    <alternativeName>
        <fullName evidence="8">Glucosamine-6-phosphate synthase</fullName>
    </alternativeName>
    <alternativeName>
        <fullName evidence="8">Hexosephosphate aminotransferase</fullName>
    </alternativeName>
    <alternativeName>
        <fullName evidence="8">L-glutamine--D-fructose-6-phosphate amidotransferase</fullName>
    </alternativeName>
</protein>
<dbReference type="EMBL" id="CP093366">
    <property type="protein sequence ID" value="UQS82491.1"/>
    <property type="molecule type" value="Genomic_DNA"/>
</dbReference>
<dbReference type="InterPro" id="IPR047084">
    <property type="entry name" value="GFAT_N"/>
</dbReference>
<evidence type="ECO:0000259" key="10">
    <source>
        <dbReference type="PROSITE" id="PS51464"/>
    </source>
</evidence>
<evidence type="ECO:0000256" key="5">
    <source>
        <dbReference type="ARBA" id="ARBA00022679"/>
    </source>
</evidence>
<gene>
    <name evidence="8 11" type="primary">glmS</name>
    <name evidence="11" type="ORF">MOO45_02230</name>
</gene>